<gene>
    <name evidence="1" type="ORF">HGP28_06725</name>
</gene>
<sequence>MQEPEQVLASIEKSENIWPMSCQIRDREVQHGIWLARQWELHGFDLKPALDAPFQAVLQLYLDERADYRFNLSSQYPKLFVVLENLDDGIPKLVALTAAQSVAAQFMDGDYLVLSFDMPLPVQAWMEAFIGRHGELIESGKKKRKGKGRASGN</sequence>
<dbReference type="InterPro" id="IPR021736">
    <property type="entry name" value="DUF3305"/>
</dbReference>
<reference evidence="1 2" key="1">
    <citation type="submission" date="2020-04" db="EMBL/GenBank/DDBJ databases">
        <title>Vibrio sp. SM6, a novel species isolated from seawater.</title>
        <authorList>
            <person name="Wang X."/>
        </authorList>
    </citation>
    <scope>NUCLEOTIDE SEQUENCE [LARGE SCALE GENOMIC DNA]</scope>
    <source>
        <strain evidence="1 2">SM6</strain>
    </source>
</reference>
<proteinExistence type="predicted"/>
<dbReference type="Proteomes" id="UP000535589">
    <property type="component" value="Unassembled WGS sequence"/>
</dbReference>
<comment type="caution">
    <text evidence="1">The sequence shown here is derived from an EMBL/GenBank/DDBJ whole genome shotgun (WGS) entry which is preliminary data.</text>
</comment>
<name>A0A7X8YGN4_9VIBR</name>
<dbReference type="RefSeq" id="WP_168835780.1">
    <property type="nucleotide sequence ID" value="NZ_JABAIK010000005.1"/>
</dbReference>
<keyword evidence="2" id="KW-1185">Reference proteome</keyword>
<dbReference type="AlphaFoldDB" id="A0A7X8YGN4"/>
<evidence type="ECO:0000313" key="1">
    <source>
        <dbReference type="EMBL" id="NLS12596.1"/>
    </source>
</evidence>
<accession>A0A7X8YGN4</accession>
<evidence type="ECO:0000313" key="2">
    <source>
        <dbReference type="Proteomes" id="UP000535589"/>
    </source>
</evidence>
<dbReference type="EMBL" id="JABAIK010000005">
    <property type="protein sequence ID" value="NLS12596.1"/>
    <property type="molecule type" value="Genomic_DNA"/>
</dbReference>
<dbReference type="Pfam" id="PF11749">
    <property type="entry name" value="DUF3305"/>
    <property type="match status" value="1"/>
</dbReference>
<organism evidence="1 2">
    <name type="scientific">Vibrio agarilyticus</name>
    <dbReference type="NCBI Taxonomy" id="2726741"/>
    <lineage>
        <taxon>Bacteria</taxon>
        <taxon>Pseudomonadati</taxon>
        <taxon>Pseudomonadota</taxon>
        <taxon>Gammaproteobacteria</taxon>
        <taxon>Vibrionales</taxon>
        <taxon>Vibrionaceae</taxon>
        <taxon>Vibrio</taxon>
    </lineage>
</organism>
<protein>
    <submittedName>
        <fullName evidence="1">DUF3305 domain-containing protein</fullName>
    </submittedName>
</protein>